<organism evidence="1 2">
    <name type="scientific">Trifolium subterraneum</name>
    <name type="common">Subterranean clover</name>
    <dbReference type="NCBI Taxonomy" id="3900"/>
    <lineage>
        <taxon>Eukaryota</taxon>
        <taxon>Viridiplantae</taxon>
        <taxon>Streptophyta</taxon>
        <taxon>Embryophyta</taxon>
        <taxon>Tracheophyta</taxon>
        <taxon>Spermatophyta</taxon>
        <taxon>Magnoliopsida</taxon>
        <taxon>eudicotyledons</taxon>
        <taxon>Gunneridae</taxon>
        <taxon>Pentapetalae</taxon>
        <taxon>rosids</taxon>
        <taxon>fabids</taxon>
        <taxon>Fabales</taxon>
        <taxon>Fabaceae</taxon>
        <taxon>Papilionoideae</taxon>
        <taxon>50 kb inversion clade</taxon>
        <taxon>NPAAA clade</taxon>
        <taxon>Hologalegina</taxon>
        <taxon>IRL clade</taxon>
        <taxon>Trifolieae</taxon>
        <taxon>Trifolium</taxon>
    </lineage>
</organism>
<accession>A0A2Z6LYK8</accession>
<evidence type="ECO:0000313" key="2">
    <source>
        <dbReference type="Proteomes" id="UP000242715"/>
    </source>
</evidence>
<name>A0A2Z6LYK8_TRISU</name>
<sequence length="55" mass="5800">MQTKLMKSFGGCVSGRGRSGCQRLMCGGGEVVVAMEVKSLVVLLRVMVDGALRVV</sequence>
<dbReference type="AlphaFoldDB" id="A0A2Z6LYK8"/>
<dbReference type="EMBL" id="DF973286">
    <property type="protein sequence ID" value="GAU24256.1"/>
    <property type="molecule type" value="Genomic_DNA"/>
</dbReference>
<keyword evidence="2" id="KW-1185">Reference proteome</keyword>
<dbReference type="Proteomes" id="UP000242715">
    <property type="component" value="Unassembled WGS sequence"/>
</dbReference>
<reference evidence="2" key="1">
    <citation type="journal article" date="2017" name="Front. Plant Sci.">
        <title>Climate Clever Clovers: New Paradigm to Reduce the Environmental Footprint of Ruminants by Breeding Low Methanogenic Forages Utilizing Haplotype Variation.</title>
        <authorList>
            <person name="Kaur P."/>
            <person name="Appels R."/>
            <person name="Bayer P.E."/>
            <person name="Keeble-Gagnere G."/>
            <person name="Wang J."/>
            <person name="Hirakawa H."/>
            <person name="Shirasawa K."/>
            <person name="Vercoe P."/>
            <person name="Stefanova K."/>
            <person name="Durmic Z."/>
            <person name="Nichols P."/>
            <person name="Revell C."/>
            <person name="Isobe S.N."/>
            <person name="Edwards D."/>
            <person name="Erskine W."/>
        </authorList>
    </citation>
    <scope>NUCLEOTIDE SEQUENCE [LARGE SCALE GENOMIC DNA]</scope>
    <source>
        <strain evidence="2">cv. Daliak</strain>
    </source>
</reference>
<gene>
    <name evidence="1" type="ORF">TSUD_23920</name>
</gene>
<evidence type="ECO:0000313" key="1">
    <source>
        <dbReference type="EMBL" id="GAU24256.1"/>
    </source>
</evidence>
<proteinExistence type="predicted"/>
<protein>
    <submittedName>
        <fullName evidence="1">Uncharacterized protein</fullName>
    </submittedName>
</protein>